<dbReference type="EMBL" id="LGSR01000008">
    <property type="protein sequence ID" value="KOS21637.1"/>
    <property type="molecule type" value="Genomic_DNA"/>
</dbReference>
<gene>
    <name evidence="3" type="ORF">ESCO_005237</name>
</gene>
<dbReference type="InterPro" id="IPR037045">
    <property type="entry name" value="S8pro/Inhibitor_I9_sf"/>
</dbReference>
<dbReference type="PANTHER" id="PTHR28288:SF2">
    <property type="entry name" value="PROTEASE B INHIBITOR 2"/>
    <property type="match status" value="1"/>
</dbReference>
<keyword evidence="4" id="KW-1185">Reference proteome</keyword>
<dbReference type="Pfam" id="PF05922">
    <property type="entry name" value="Inhibitor_I9"/>
    <property type="match status" value="1"/>
</dbReference>
<dbReference type="FunFam" id="3.30.70.80:FF:000005">
    <property type="entry name" value="Proteinase inhibitor I2B"/>
    <property type="match status" value="1"/>
</dbReference>
<dbReference type="PANTHER" id="PTHR28288">
    <property type="entry name" value="PROTEASE B INHIBITOR 2"/>
    <property type="match status" value="1"/>
</dbReference>
<reference evidence="3 4" key="1">
    <citation type="submission" date="2015-07" db="EMBL/GenBank/DDBJ databases">
        <title>The genome of the fungus Escovopsis weberi, a specialized disease agent of ant agriculture.</title>
        <authorList>
            <person name="de Man T.J."/>
            <person name="Stajich J.E."/>
            <person name="Kubicek C.P."/>
            <person name="Chenthamara K."/>
            <person name="Atanasova L."/>
            <person name="Druzhinina I.S."/>
            <person name="Birnbaum S."/>
            <person name="Barribeau S.M."/>
            <person name="Teiling C."/>
            <person name="Suen G."/>
            <person name="Currie C."/>
            <person name="Gerardo N.M."/>
        </authorList>
    </citation>
    <scope>NUCLEOTIDE SEQUENCE [LARGE SCALE GENOMIC DNA]</scope>
</reference>
<feature type="domain" description="Inhibitor I9" evidence="2">
    <location>
        <begin position="4"/>
        <end position="70"/>
    </location>
</feature>
<dbReference type="GO" id="GO:0042144">
    <property type="term" value="P:vacuole fusion, non-autophagic"/>
    <property type="evidence" value="ECO:0007669"/>
    <property type="project" value="TreeGrafter"/>
</dbReference>
<organism evidence="3 4">
    <name type="scientific">Escovopsis weberi</name>
    <dbReference type="NCBI Taxonomy" id="150374"/>
    <lineage>
        <taxon>Eukaryota</taxon>
        <taxon>Fungi</taxon>
        <taxon>Dikarya</taxon>
        <taxon>Ascomycota</taxon>
        <taxon>Pezizomycotina</taxon>
        <taxon>Sordariomycetes</taxon>
        <taxon>Hypocreomycetidae</taxon>
        <taxon>Hypocreales</taxon>
        <taxon>Hypocreaceae</taxon>
        <taxon>Escovopsis</taxon>
    </lineage>
</organism>
<accession>A0A0M8N284</accession>
<name>A0A0M8N284_ESCWE</name>
<dbReference type="OrthoDB" id="5518345at2759"/>
<dbReference type="STRING" id="150374.A0A0M8N284"/>
<evidence type="ECO:0000256" key="1">
    <source>
        <dbReference type="ARBA" id="ARBA00038069"/>
    </source>
</evidence>
<comment type="similarity">
    <text evidence="1">Belongs to the protease inhibitor I9 family.</text>
</comment>
<sequence>MPGYIVTMNENATDEQVKSAEMLAESQGGTITHRYTLMKAFAVEYPEGTVMTLGSHEHVNSVELDKVMTTQ</sequence>
<dbReference type="Proteomes" id="UP000053831">
    <property type="component" value="Unassembled WGS sequence"/>
</dbReference>
<evidence type="ECO:0000313" key="3">
    <source>
        <dbReference type="EMBL" id="KOS21637.1"/>
    </source>
</evidence>
<dbReference type="InterPro" id="IPR052471">
    <property type="entry name" value="PBI_I9"/>
</dbReference>
<dbReference type="InterPro" id="IPR010259">
    <property type="entry name" value="S8pro/Inhibitor_I9"/>
</dbReference>
<comment type="caution">
    <text evidence="3">The sequence shown here is derived from an EMBL/GenBank/DDBJ whole genome shotgun (WGS) entry which is preliminary data.</text>
</comment>
<dbReference type="SUPFAM" id="SSF54897">
    <property type="entry name" value="Protease propeptides/inhibitors"/>
    <property type="match status" value="1"/>
</dbReference>
<proteinExistence type="inferred from homology"/>
<evidence type="ECO:0000313" key="4">
    <source>
        <dbReference type="Proteomes" id="UP000053831"/>
    </source>
</evidence>
<dbReference type="GO" id="GO:0004866">
    <property type="term" value="F:endopeptidase inhibitor activity"/>
    <property type="evidence" value="ECO:0007669"/>
    <property type="project" value="UniProtKB-ARBA"/>
</dbReference>
<evidence type="ECO:0000259" key="2">
    <source>
        <dbReference type="Pfam" id="PF05922"/>
    </source>
</evidence>
<protein>
    <recommendedName>
        <fullName evidence="2">Inhibitor I9 domain-containing protein</fullName>
    </recommendedName>
</protein>
<dbReference type="Gene3D" id="3.30.70.80">
    <property type="entry name" value="Peptidase S8 propeptide/proteinase inhibitor I9"/>
    <property type="match status" value="1"/>
</dbReference>
<dbReference type="AlphaFoldDB" id="A0A0M8N284"/>